<dbReference type="Proteomes" id="UP001497516">
    <property type="component" value="Chromosome 6"/>
</dbReference>
<dbReference type="EMBL" id="OZ034819">
    <property type="protein sequence ID" value="CAL1395692.1"/>
    <property type="molecule type" value="Genomic_DNA"/>
</dbReference>
<sequence length="106" mass="11873">MSRFEGFSIEELTKALKMKLEATRTGWSLISPPIAAIIEPLVAETDFEDWFEQPTFPIEPSAVTTDSRSSLRKAKEQEAELCLEAKTSDEQQQPSPTSQPAPIDEF</sequence>
<evidence type="ECO:0000313" key="3">
    <source>
        <dbReference type="Proteomes" id="UP001497516"/>
    </source>
</evidence>
<evidence type="ECO:0000256" key="1">
    <source>
        <dbReference type="SAM" id="MobiDB-lite"/>
    </source>
</evidence>
<gene>
    <name evidence="2" type="ORF">LTRI10_LOCUS36107</name>
</gene>
<name>A0AAV2FCA9_9ROSI</name>
<dbReference type="AlphaFoldDB" id="A0AAV2FCA9"/>
<proteinExistence type="predicted"/>
<reference evidence="2 3" key="1">
    <citation type="submission" date="2024-04" db="EMBL/GenBank/DDBJ databases">
        <authorList>
            <person name="Fracassetti M."/>
        </authorList>
    </citation>
    <scope>NUCLEOTIDE SEQUENCE [LARGE SCALE GENOMIC DNA]</scope>
</reference>
<organism evidence="2 3">
    <name type="scientific">Linum trigynum</name>
    <dbReference type="NCBI Taxonomy" id="586398"/>
    <lineage>
        <taxon>Eukaryota</taxon>
        <taxon>Viridiplantae</taxon>
        <taxon>Streptophyta</taxon>
        <taxon>Embryophyta</taxon>
        <taxon>Tracheophyta</taxon>
        <taxon>Spermatophyta</taxon>
        <taxon>Magnoliopsida</taxon>
        <taxon>eudicotyledons</taxon>
        <taxon>Gunneridae</taxon>
        <taxon>Pentapetalae</taxon>
        <taxon>rosids</taxon>
        <taxon>fabids</taxon>
        <taxon>Malpighiales</taxon>
        <taxon>Linaceae</taxon>
        <taxon>Linum</taxon>
    </lineage>
</organism>
<accession>A0AAV2FCA9</accession>
<feature type="compositionally biased region" description="Low complexity" evidence="1">
    <location>
        <begin position="91"/>
        <end position="106"/>
    </location>
</feature>
<evidence type="ECO:0000313" key="2">
    <source>
        <dbReference type="EMBL" id="CAL1395692.1"/>
    </source>
</evidence>
<keyword evidence="3" id="KW-1185">Reference proteome</keyword>
<feature type="region of interest" description="Disordered" evidence="1">
    <location>
        <begin position="58"/>
        <end position="106"/>
    </location>
</feature>
<protein>
    <submittedName>
        <fullName evidence="2">Uncharacterized protein</fullName>
    </submittedName>
</protein>